<organism evidence="2 3">
    <name type="scientific">Porcisia hertigi</name>
    <dbReference type="NCBI Taxonomy" id="2761500"/>
    <lineage>
        <taxon>Eukaryota</taxon>
        <taxon>Discoba</taxon>
        <taxon>Euglenozoa</taxon>
        <taxon>Kinetoplastea</taxon>
        <taxon>Metakinetoplastina</taxon>
        <taxon>Trypanosomatida</taxon>
        <taxon>Trypanosomatidae</taxon>
        <taxon>Leishmaniinae</taxon>
        <taxon>Porcisia</taxon>
    </lineage>
</organism>
<keyword evidence="1" id="KW-1133">Transmembrane helix</keyword>
<dbReference type="EMBL" id="JAFJZO010000012">
    <property type="protein sequence ID" value="KAG5509874.1"/>
    <property type="molecule type" value="Genomic_DNA"/>
</dbReference>
<dbReference type="GeneID" id="94293533"/>
<feature type="transmembrane region" description="Helical" evidence="1">
    <location>
        <begin position="34"/>
        <end position="51"/>
    </location>
</feature>
<keyword evidence="1" id="KW-0472">Membrane</keyword>
<dbReference type="InterPro" id="IPR009305">
    <property type="entry name" value="Mpo1-like"/>
</dbReference>
<evidence type="ECO:0000256" key="1">
    <source>
        <dbReference type="SAM" id="Phobius"/>
    </source>
</evidence>
<dbReference type="OrthoDB" id="5511466at2759"/>
<keyword evidence="3" id="KW-1185">Reference proteome</keyword>
<dbReference type="Proteomes" id="UP000674318">
    <property type="component" value="Unassembled WGS sequence"/>
</dbReference>
<evidence type="ECO:0000313" key="2">
    <source>
        <dbReference type="EMBL" id="KAG5509874.1"/>
    </source>
</evidence>
<dbReference type="RefSeq" id="XP_067758881.1">
    <property type="nucleotide sequence ID" value="XM_067903456.1"/>
</dbReference>
<gene>
    <name evidence="2" type="ORF">JKF63_07519</name>
</gene>
<dbReference type="Pfam" id="PF06127">
    <property type="entry name" value="Mpo1-like"/>
    <property type="match status" value="1"/>
</dbReference>
<dbReference type="PANTHER" id="PTHR34205">
    <property type="entry name" value="TRANSMEMBRANE PROTEIN"/>
    <property type="match status" value="1"/>
</dbReference>
<sequence>MVSFTPQLQMNCTSFREYRLYYNETHFNTWTRRLHFGGTALAAIAAVIAAIRLDFRMLVSSVIAGYMMCWCGDVFMEQRKPASFQNPLWAFRANMAMLQDVMCGRETV</sequence>
<accession>A0A836IHX5</accession>
<evidence type="ECO:0000313" key="3">
    <source>
        <dbReference type="Proteomes" id="UP000674318"/>
    </source>
</evidence>
<comment type="caution">
    <text evidence="2">The sequence shown here is derived from an EMBL/GenBank/DDBJ whole genome shotgun (WGS) entry which is preliminary data.</text>
</comment>
<protein>
    <submittedName>
        <fullName evidence="2">Uncharacterized protein</fullName>
    </submittedName>
</protein>
<keyword evidence="1" id="KW-0812">Transmembrane</keyword>
<reference evidence="2 3" key="1">
    <citation type="submission" date="2021-02" db="EMBL/GenBank/DDBJ databases">
        <title>Porcisia hertigi Genome sequencing and assembly.</title>
        <authorList>
            <person name="Almutairi H."/>
            <person name="Gatherer D."/>
        </authorList>
    </citation>
    <scope>NUCLEOTIDE SEQUENCE [LARGE SCALE GENOMIC DNA]</scope>
    <source>
        <strain evidence="2 3">C119</strain>
    </source>
</reference>
<dbReference type="PANTHER" id="PTHR34205:SF2">
    <property type="entry name" value="DUF962 DOMAIN-CONTAINING PROTEIN"/>
    <property type="match status" value="1"/>
</dbReference>
<dbReference type="KEGG" id="phet:94293533"/>
<dbReference type="AlphaFoldDB" id="A0A836IHX5"/>
<name>A0A836IHX5_9TRYP</name>
<proteinExistence type="predicted"/>